<feature type="domain" description="Fibronectin type-III" evidence="5">
    <location>
        <begin position="555"/>
        <end position="652"/>
    </location>
</feature>
<dbReference type="GO" id="GO:0000272">
    <property type="term" value="P:polysaccharide catabolic process"/>
    <property type="evidence" value="ECO:0007669"/>
    <property type="project" value="UniProtKB-KW"/>
</dbReference>
<evidence type="ECO:0000259" key="6">
    <source>
        <dbReference type="PROSITE" id="PS51820"/>
    </source>
</evidence>
<dbReference type="SMART" id="SM00758">
    <property type="entry name" value="PA14"/>
    <property type="match status" value="1"/>
</dbReference>
<dbReference type="InterPro" id="IPR013783">
    <property type="entry name" value="Ig-like_fold"/>
</dbReference>
<dbReference type="InterPro" id="IPR037524">
    <property type="entry name" value="PA14/GLEYA"/>
</dbReference>
<gene>
    <name evidence="7" type="ORF">SGLAU_29600</name>
</gene>
<dbReference type="CDD" id="cd00063">
    <property type="entry name" value="FN3"/>
    <property type="match status" value="1"/>
</dbReference>
<evidence type="ECO:0000256" key="1">
    <source>
        <dbReference type="ARBA" id="ARBA00022737"/>
    </source>
</evidence>
<keyword evidence="8" id="KW-1185">Reference proteome</keyword>
<dbReference type="KEGG" id="sgu:SGLAU_29600"/>
<feature type="chain" id="PRO_5001851679" evidence="4">
    <location>
        <begin position="34"/>
        <end position="652"/>
    </location>
</feature>
<dbReference type="PANTHER" id="PTHR13817:SF166">
    <property type="entry name" value="NEURONAL IGCAM-RELATED"/>
    <property type="match status" value="1"/>
</dbReference>
<feature type="domain" description="Fibronectin type-III" evidence="5">
    <location>
        <begin position="364"/>
        <end position="454"/>
    </location>
</feature>
<dbReference type="PANTHER" id="PTHR13817">
    <property type="entry name" value="TITIN"/>
    <property type="match status" value="1"/>
</dbReference>
<reference evidence="8" key="1">
    <citation type="journal article" date="2015" name="J. Biotechnol.">
        <title>Complete genome sequence of the actinobacterium Streptomyces glaucescens GLA.O (DSM 40922) consisting of a linear chromosome and one linear plasmid.</title>
        <authorList>
            <person name="Ortseifen V."/>
            <person name="Winkler A."/>
            <person name="Albersmeier A."/>
            <person name="Wendler S."/>
            <person name="Puhler A."/>
            <person name="Kalinowski J."/>
            <person name="Ruckert C."/>
        </authorList>
    </citation>
    <scope>NUCLEOTIDE SEQUENCE [LARGE SCALE GENOMIC DNA]</scope>
    <source>
        <strain evidence="8">DSM 40922 / GLA O</strain>
    </source>
</reference>
<sequence length="652" mass="68503">MNPARHSTAALSATVVLATAGGLLTTAAAPATAATSCASPVFTRQFFANTTFSGTPKKTDCDSAVNENWGTGAPASGLPRDNFGVRWTVTRDFGSGGPFTFSASAQDGIRVHLDGVRRIDLWKNVSTTAGTSVNLTIPPGRHTLRVDFVNWTGAANTRFTYAPRTSATVDKVAPLVPAGAKVTYDSATNRAKLTWSRNKEMDLAGYGVHRRLKGTTTWTKLATTTATSYTDTTLPATGATYYYEIRAHDKAGNTSKGTADQGVTTADRTAPAVPRNLTAAPGRDANALSWTAVAGAASYEVVRATAENGPYERIATLQGTAYADLDAPVDIPAAYKVRARDAAGNASAYSSPVWATRDTIAPAPPNDLKAVSEDDSGVTLGWTGSNPDTVRHLVYRASSSAGPRTRIGTTTTWNHRDITGDPGQPYVYYVTAVDAAGNESAPAQVTATRRVGPNAAPKAPSLGLARIVGDRLLLSWNQGGYVPVSGYTVYRSRSATVDTSDPANVYATTTATSLERTVAADERDYHYAVVAHSAYDVRSPASASVLPTVSAPQPPPSTTVYEVETTATQVRLVWAAVPIGPAEPEITGYRVYVSTRPGVTKADAEQVHTTPGTDLWVPTPESGRPYYFAVSAVNAAGLESELSPEVSATPGT</sequence>
<keyword evidence="4" id="KW-0732">Signal</keyword>
<dbReference type="PROSITE" id="PS51820">
    <property type="entry name" value="PA14"/>
    <property type="match status" value="1"/>
</dbReference>
<dbReference type="SUPFAM" id="SSF56988">
    <property type="entry name" value="Anthrax protective antigen"/>
    <property type="match status" value="1"/>
</dbReference>
<dbReference type="STRING" id="1907.SGLAU_29600"/>
<dbReference type="eggNOG" id="COG4733">
    <property type="taxonomic scope" value="Bacteria"/>
</dbReference>
<evidence type="ECO:0000256" key="2">
    <source>
        <dbReference type="ARBA" id="ARBA00023295"/>
    </source>
</evidence>
<dbReference type="InterPro" id="IPR050964">
    <property type="entry name" value="Striated_Muscle_Regulatory"/>
</dbReference>
<keyword evidence="3" id="KW-0119">Carbohydrate metabolism</keyword>
<dbReference type="Proteomes" id="UP000029482">
    <property type="component" value="Chromosome"/>
</dbReference>
<dbReference type="SUPFAM" id="SSF49265">
    <property type="entry name" value="Fibronectin type III"/>
    <property type="match status" value="4"/>
</dbReference>
<dbReference type="AlphaFoldDB" id="A0A089XF06"/>
<feature type="signal peptide" evidence="4">
    <location>
        <begin position="1"/>
        <end position="33"/>
    </location>
</feature>
<protein>
    <submittedName>
        <fullName evidence="7">PA14 domain-containing protein</fullName>
    </submittedName>
</protein>
<evidence type="ECO:0000256" key="4">
    <source>
        <dbReference type="SAM" id="SignalP"/>
    </source>
</evidence>
<evidence type="ECO:0000313" key="7">
    <source>
        <dbReference type="EMBL" id="AIS01854.1"/>
    </source>
</evidence>
<dbReference type="HOGENOM" id="CLU_404349_0_0_11"/>
<dbReference type="RefSeq" id="WP_052413948.1">
    <property type="nucleotide sequence ID" value="NZ_CP009438.1"/>
</dbReference>
<dbReference type="PROSITE" id="PS50853">
    <property type="entry name" value="FN3"/>
    <property type="match status" value="3"/>
</dbReference>
<feature type="domain" description="PA14" evidence="6">
    <location>
        <begin position="37"/>
        <end position="180"/>
    </location>
</feature>
<keyword evidence="1" id="KW-0677">Repeat</keyword>
<name>A0A089XF06_STRGA</name>
<evidence type="ECO:0000256" key="3">
    <source>
        <dbReference type="ARBA" id="ARBA00023326"/>
    </source>
</evidence>
<dbReference type="InterPro" id="IPR036116">
    <property type="entry name" value="FN3_sf"/>
</dbReference>
<dbReference type="InterPro" id="IPR003961">
    <property type="entry name" value="FN3_dom"/>
</dbReference>
<dbReference type="Gene3D" id="2.60.40.10">
    <property type="entry name" value="Immunoglobulins"/>
    <property type="match status" value="5"/>
</dbReference>
<dbReference type="GO" id="GO:0016798">
    <property type="term" value="F:hydrolase activity, acting on glycosyl bonds"/>
    <property type="evidence" value="ECO:0007669"/>
    <property type="project" value="UniProtKB-KW"/>
</dbReference>
<dbReference type="SMART" id="SM00060">
    <property type="entry name" value="FN3"/>
    <property type="match status" value="3"/>
</dbReference>
<dbReference type="EMBL" id="CP009438">
    <property type="protein sequence ID" value="AIS01854.1"/>
    <property type="molecule type" value="Genomic_DNA"/>
</dbReference>
<proteinExistence type="predicted"/>
<keyword evidence="3" id="KW-0624">Polysaccharide degradation</keyword>
<dbReference type="Pfam" id="PF07691">
    <property type="entry name" value="PA14"/>
    <property type="match status" value="1"/>
</dbReference>
<organism evidence="7 8">
    <name type="scientific">Streptomyces glaucescens</name>
    <dbReference type="NCBI Taxonomy" id="1907"/>
    <lineage>
        <taxon>Bacteria</taxon>
        <taxon>Bacillati</taxon>
        <taxon>Actinomycetota</taxon>
        <taxon>Actinomycetes</taxon>
        <taxon>Kitasatosporales</taxon>
        <taxon>Streptomycetaceae</taxon>
        <taxon>Streptomyces</taxon>
    </lineage>
</organism>
<keyword evidence="2" id="KW-0378">Hydrolase</keyword>
<evidence type="ECO:0000313" key="8">
    <source>
        <dbReference type="Proteomes" id="UP000029482"/>
    </source>
</evidence>
<accession>A0A089XF06</accession>
<feature type="domain" description="Fibronectin type-III" evidence="5">
    <location>
        <begin position="456"/>
        <end position="554"/>
    </location>
</feature>
<evidence type="ECO:0000259" key="5">
    <source>
        <dbReference type="PROSITE" id="PS50853"/>
    </source>
</evidence>
<dbReference type="InterPro" id="IPR011658">
    <property type="entry name" value="PA14_dom"/>
</dbReference>
<keyword evidence="2" id="KW-0326">Glycosidase</keyword>